<keyword evidence="2" id="KW-1185">Reference proteome</keyword>
<protein>
    <recommendedName>
        <fullName evidence="3">N-acetylglutamate synthase</fullName>
    </recommendedName>
</protein>
<reference evidence="2" key="1">
    <citation type="submission" date="2017-09" db="EMBL/GenBank/DDBJ databases">
        <authorList>
            <person name="Varghese N."/>
            <person name="Submissions S."/>
        </authorList>
    </citation>
    <scope>NUCLEOTIDE SEQUENCE [LARGE SCALE GENOMIC DNA]</scope>
    <source>
        <strain evidence="2">DSM 25885</strain>
    </source>
</reference>
<name>A0A285MC79_9FLAO</name>
<gene>
    <name evidence="1" type="ORF">SAMN06265377_0425</name>
</gene>
<dbReference type="EMBL" id="OBEH01000001">
    <property type="protein sequence ID" value="SNY94765.1"/>
    <property type="molecule type" value="Genomic_DNA"/>
</dbReference>
<evidence type="ECO:0000313" key="1">
    <source>
        <dbReference type="EMBL" id="SNY94765.1"/>
    </source>
</evidence>
<evidence type="ECO:0008006" key="3">
    <source>
        <dbReference type="Google" id="ProtNLM"/>
    </source>
</evidence>
<dbReference type="Pfam" id="PF26421">
    <property type="entry name" value="Avidin_like"/>
    <property type="match status" value="1"/>
</dbReference>
<proteinExistence type="predicted"/>
<dbReference type="Proteomes" id="UP000219048">
    <property type="component" value="Unassembled WGS sequence"/>
</dbReference>
<dbReference type="OrthoDB" id="5684515at2"/>
<dbReference type="RefSeq" id="WP_097044120.1">
    <property type="nucleotide sequence ID" value="NZ_OBEH01000001.1"/>
</dbReference>
<evidence type="ECO:0000313" key="2">
    <source>
        <dbReference type="Proteomes" id="UP000219048"/>
    </source>
</evidence>
<dbReference type="InterPro" id="IPR058595">
    <property type="entry name" value="Avidin-like"/>
</dbReference>
<dbReference type="AlphaFoldDB" id="A0A285MC79"/>
<organism evidence="1 2">
    <name type="scientific">Flagellimonas pacifica</name>
    <dbReference type="NCBI Taxonomy" id="1247520"/>
    <lineage>
        <taxon>Bacteria</taxon>
        <taxon>Pseudomonadati</taxon>
        <taxon>Bacteroidota</taxon>
        <taxon>Flavobacteriia</taxon>
        <taxon>Flavobacteriales</taxon>
        <taxon>Flavobacteriaceae</taxon>
        <taxon>Flagellimonas</taxon>
    </lineage>
</organism>
<sequence length="113" mass="13030">MQRFNLNNKTFSLLENSENGKVNSDTVFRYQQEDDLVTAEYDGGTIRYGKIIAQIDQDKLEMLYQCITVDGELKAGKANAQIRVDQNNKIHLHLDWEWLGDSSKKGISEYIEN</sequence>
<accession>A0A285MC79</accession>